<comment type="domain">
    <text evidence="15">The N-terminal DNA-binding domain is a ssDNA-dependent ATPase and has ATP-dependent 3'-5' helicase function. This domain interacts with RecC.</text>
</comment>
<evidence type="ECO:0000256" key="6">
    <source>
        <dbReference type="ARBA" id="ARBA00022806"/>
    </source>
</evidence>
<evidence type="ECO:0000256" key="16">
    <source>
        <dbReference type="PROSITE-ProRule" id="PRU00560"/>
    </source>
</evidence>
<evidence type="ECO:0000256" key="4">
    <source>
        <dbReference type="ARBA" id="ARBA00022763"/>
    </source>
</evidence>
<dbReference type="PANTHER" id="PTHR11070">
    <property type="entry name" value="UVRD / RECB / PCRA DNA HELICASE FAMILY MEMBER"/>
    <property type="match status" value="1"/>
</dbReference>
<keyword evidence="12 15" id="KW-0413">Isomerase</keyword>
<dbReference type="EC" id="3.1.11.5" evidence="15"/>
<dbReference type="EMBL" id="FOSH01000015">
    <property type="protein sequence ID" value="SFK57318.1"/>
    <property type="molecule type" value="Genomic_DNA"/>
</dbReference>
<comment type="catalytic activity">
    <reaction evidence="15">
        <text>Exonucleolytic cleavage (in the presence of ATP) in either 5'- to 3'- or 3'- to 5'-direction to yield 5'-phosphooligonucleotides.</text>
        <dbReference type="EC" id="3.1.11.5"/>
    </reaction>
</comment>
<name>A0A1I4ALG7_9GAMM</name>
<keyword evidence="3 15" id="KW-0547">Nucleotide-binding</keyword>
<evidence type="ECO:0000256" key="2">
    <source>
        <dbReference type="ARBA" id="ARBA00022723"/>
    </source>
</evidence>
<evidence type="ECO:0000256" key="1">
    <source>
        <dbReference type="ARBA" id="ARBA00022722"/>
    </source>
</evidence>
<dbReference type="STRING" id="45496.SAMN04488079_11512"/>
<keyword evidence="6 15" id="KW-0347">Helicase</keyword>
<dbReference type="GO" id="GO:0000724">
    <property type="term" value="P:double-strand break repair via homologous recombination"/>
    <property type="evidence" value="ECO:0007669"/>
    <property type="project" value="UniProtKB-UniRule"/>
</dbReference>
<dbReference type="PROSITE" id="PS51217">
    <property type="entry name" value="UVRD_HELICASE_CTER"/>
    <property type="match status" value="1"/>
</dbReference>
<evidence type="ECO:0000256" key="8">
    <source>
        <dbReference type="ARBA" id="ARBA00022840"/>
    </source>
</evidence>
<keyword evidence="9 15" id="KW-0460">Magnesium</keyword>
<feature type="domain" description="UvrD-like helicase ATP-binding" evidence="17">
    <location>
        <begin position="1"/>
        <end position="430"/>
    </location>
</feature>
<dbReference type="InterPro" id="IPR014017">
    <property type="entry name" value="DNA_helicase_UvrD-like_C"/>
</dbReference>
<dbReference type="GO" id="GO:0000287">
    <property type="term" value="F:magnesium ion binding"/>
    <property type="evidence" value="ECO:0007669"/>
    <property type="project" value="UniProtKB-UniRule"/>
</dbReference>
<dbReference type="InterPro" id="IPR014016">
    <property type="entry name" value="UvrD-like_ATP-bd"/>
</dbReference>
<keyword evidence="4 15" id="KW-0227">DNA damage</keyword>
<comment type="catalytic activity">
    <reaction evidence="13 15">
        <text>Couples ATP hydrolysis with the unwinding of duplex DNA by translocating in the 3'-5' direction.</text>
        <dbReference type="EC" id="5.6.2.4"/>
    </reaction>
</comment>
<evidence type="ECO:0000256" key="12">
    <source>
        <dbReference type="ARBA" id="ARBA00023235"/>
    </source>
</evidence>
<dbReference type="HAMAP" id="MF_01485">
    <property type="entry name" value="RecB"/>
    <property type="match status" value="1"/>
</dbReference>
<evidence type="ECO:0000256" key="14">
    <source>
        <dbReference type="ARBA" id="ARBA00048988"/>
    </source>
</evidence>
<dbReference type="Pfam" id="PF00580">
    <property type="entry name" value="UvrD-helicase"/>
    <property type="match status" value="1"/>
</dbReference>
<organism evidence="19 20">
    <name type="scientific">Methylophaga sulfidovorans</name>
    <dbReference type="NCBI Taxonomy" id="45496"/>
    <lineage>
        <taxon>Bacteria</taxon>
        <taxon>Pseudomonadati</taxon>
        <taxon>Pseudomonadota</taxon>
        <taxon>Gammaproteobacteria</taxon>
        <taxon>Thiotrichales</taxon>
        <taxon>Piscirickettsiaceae</taxon>
        <taxon>Methylophaga</taxon>
    </lineage>
</organism>
<comment type="function">
    <text evidence="15">A helicase/nuclease that prepares dsDNA breaks (DSB) for recombinational DNA repair. Binds to DSBs and unwinds DNA via a highly rapid and processive ATP-dependent bidirectional helicase activity. Unwinds dsDNA until it encounters a Chi (crossover hotspot instigator) sequence from the 3' direction. Cuts ssDNA a few nucleotides 3' to the Chi site. The properties and activities of the enzyme are changed at Chi. The Chi-altered holoenzyme produces a long 3'-ssDNA overhang and facilitates RecA-binding to the ssDNA for homologous DNA recombination and repair. Holoenzyme degrades any linearized DNA that is unable to undergo homologous recombination. In the holoenzyme this subunit contributes ATPase, 3'-5' helicase, exonuclease activity and loads RecA onto ssDNA.</text>
</comment>
<dbReference type="RefSeq" id="WP_091714977.1">
    <property type="nucleotide sequence ID" value="NZ_FOSH01000015.1"/>
</dbReference>
<evidence type="ECO:0000256" key="7">
    <source>
        <dbReference type="ARBA" id="ARBA00022839"/>
    </source>
</evidence>
<gene>
    <name evidence="15" type="primary">recB</name>
    <name evidence="19" type="ORF">SAMN04488079_11512</name>
</gene>
<dbReference type="GO" id="GO:0005829">
    <property type="term" value="C:cytosol"/>
    <property type="evidence" value="ECO:0007669"/>
    <property type="project" value="TreeGrafter"/>
</dbReference>
<dbReference type="GO" id="GO:0016887">
    <property type="term" value="F:ATP hydrolysis activity"/>
    <property type="evidence" value="ECO:0007669"/>
    <property type="project" value="RHEA"/>
</dbReference>
<feature type="binding site" evidence="15">
    <location>
        <position position="933"/>
    </location>
    <ligand>
        <name>Mg(2+)</name>
        <dbReference type="ChEBI" id="CHEBI:18420"/>
    </ligand>
</feature>
<keyword evidence="11 15" id="KW-0234">DNA repair</keyword>
<dbReference type="Proteomes" id="UP000198924">
    <property type="component" value="Unassembled WGS sequence"/>
</dbReference>
<dbReference type="InterPro" id="IPR011604">
    <property type="entry name" value="PDDEXK-like_dom_sf"/>
</dbReference>
<dbReference type="Gene3D" id="1.10.486.10">
    <property type="entry name" value="PCRA, domain 4"/>
    <property type="match status" value="1"/>
</dbReference>
<comment type="miscellaneous">
    <text evidence="15">In the RecBCD complex, RecB has a slow 3'-5' helicase, an exonuclease activity and loads RecA onto ssDNA, RecD has a fast 5'-3' helicase activity, while RecC stimulates the ATPase and processivity of the RecB helicase and contributes to recognition of the Chi site.</text>
</comment>
<feature type="binding site" evidence="15">
    <location>
        <position position="1063"/>
    </location>
    <ligand>
        <name>Mg(2+)</name>
        <dbReference type="ChEBI" id="CHEBI:18420"/>
    </ligand>
</feature>
<dbReference type="InterPro" id="IPR027417">
    <property type="entry name" value="P-loop_NTPase"/>
</dbReference>
<feature type="domain" description="UvrD-like helicase C-terminal" evidence="18">
    <location>
        <begin position="431"/>
        <end position="727"/>
    </location>
</feature>
<comment type="domain">
    <text evidence="15">The C-terminal domain has nuclease activity and interacts with RecD. It interacts with RecA, facilitating its loading onto ssDNA.</text>
</comment>
<dbReference type="GO" id="GO:0009338">
    <property type="term" value="C:exodeoxyribonuclease V complex"/>
    <property type="evidence" value="ECO:0007669"/>
    <property type="project" value="TreeGrafter"/>
</dbReference>
<feature type="active site" description="For nuclease activity" evidence="15">
    <location>
        <position position="1063"/>
    </location>
</feature>
<feature type="binding site" evidence="15">
    <location>
        <position position="1050"/>
    </location>
    <ligand>
        <name>Mg(2+)</name>
        <dbReference type="ChEBI" id="CHEBI:18420"/>
    </ligand>
</feature>
<dbReference type="Gene3D" id="3.90.320.10">
    <property type="match status" value="1"/>
</dbReference>
<dbReference type="Pfam" id="PF13361">
    <property type="entry name" value="UvrD_C"/>
    <property type="match status" value="1"/>
</dbReference>
<keyword evidence="8 15" id="KW-0067">ATP-binding</keyword>
<dbReference type="OrthoDB" id="9806690at2"/>
<feature type="region of interest" description="DNA-binding and helicase activity, interacts with RecC" evidence="15">
    <location>
        <begin position="1"/>
        <end position="830"/>
    </location>
</feature>
<dbReference type="GO" id="GO:0005524">
    <property type="term" value="F:ATP binding"/>
    <property type="evidence" value="ECO:0007669"/>
    <property type="project" value="UniProtKB-UniRule"/>
</dbReference>
<evidence type="ECO:0000256" key="5">
    <source>
        <dbReference type="ARBA" id="ARBA00022801"/>
    </source>
</evidence>
<dbReference type="InterPro" id="IPR000212">
    <property type="entry name" value="DNA_helicase_UvrD/REP"/>
</dbReference>
<dbReference type="GO" id="GO:0008854">
    <property type="term" value="F:exodeoxyribonuclease V activity"/>
    <property type="evidence" value="ECO:0007669"/>
    <property type="project" value="UniProtKB-EC"/>
</dbReference>
<evidence type="ECO:0000259" key="18">
    <source>
        <dbReference type="PROSITE" id="PS51217"/>
    </source>
</evidence>
<evidence type="ECO:0000256" key="13">
    <source>
        <dbReference type="ARBA" id="ARBA00034617"/>
    </source>
</evidence>
<comment type="similarity">
    <text evidence="15">Belongs to the helicase family. UvrD subfamily.</text>
</comment>
<dbReference type="InterPro" id="IPR004586">
    <property type="entry name" value="RecB"/>
</dbReference>
<dbReference type="Gene3D" id="3.40.50.300">
    <property type="entry name" value="P-loop containing nucleotide triphosphate hydrolases"/>
    <property type="match status" value="2"/>
</dbReference>
<evidence type="ECO:0000259" key="17">
    <source>
        <dbReference type="PROSITE" id="PS51198"/>
    </source>
</evidence>
<proteinExistence type="inferred from homology"/>
<keyword evidence="10 15" id="KW-0238">DNA-binding</keyword>
<keyword evidence="1 15" id="KW-0540">Nuclease</keyword>
<keyword evidence="5 15" id="KW-0378">Hydrolase</keyword>
<comment type="catalytic activity">
    <reaction evidence="14 15">
        <text>ATP + H2O = ADP + phosphate + H(+)</text>
        <dbReference type="Rhea" id="RHEA:13065"/>
        <dbReference type="ChEBI" id="CHEBI:15377"/>
        <dbReference type="ChEBI" id="CHEBI:15378"/>
        <dbReference type="ChEBI" id="CHEBI:30616"/>
        <dbReference type="ChEBI" id="CHEBI:43474"/>
        <dbReference type="ChEBI" id="CHEBI:456216"/>
        <dbReference type="EC" id="5.6.2.4"/>
    </reaction>
</comment>
<keyword evidence="20" id="KW-1185">Reference proteome</keyword>
<evidence type="ECO:0000256" key="9">
    <source>
        <dbReference type="ARBA" id="ARBA00022842"/>
    </source>
</evidence>
<evidence type="ECO:0000256" key="11">
    <source>
        <dbReference type="ARBA" id="ARBA00023204"/>
    </source>
</evidence>
<comment type="cofactor">
    <cofactor evidence="15">
        <name>Mg(2+)</name>
        <dbReference type="ChEBI" id="CHEBI:18420"/>
    </cofactor>
    <text evidence="15">Binds 1 Mg(2+) ion per subunit.</text>
</comment>
<dbReference type="EC" id="5.6.2.4" evidence="15"/>
<keyword evidence="2 15" id="KW-0479">Metal-binding</keyword>
<evidence type="ECO:0000256" key="15">
    <source>
        <dbReference type="HAMAP-Rule" id="MF_01485"/>
    </source>
</evidence>
<evidence type="ECO:0000256" key="10">
    <source>
        <dbReference type="ARBA" id="ARBA00023125"/>
    </source>
</evidence>
<reference evidence="20" key="1">
    <citation type="submission" date="2016-10" db="EMBL/GenBank/DDBJ databases">
        <authorList>
            <person name="Varghese N."/>
            <person name="Submissions S."/>
        </authorList>
    </citation>
    <scope>NUCLEOTIDE SEQUENCE [LARGE SCALE GENOMIC DNA]</scope>
    <source>
        <strain evidence="20">DSM 11578</strain>
    </source>
</reference>
<protein>
    <recommendedName>
        <fullName evidence="15">RecBCD enzyme subunit RecB</fullName>
        <ecNumber evidence="15">3.1.11.5</ecNumber>
        <ecNumber evidence="15">5.6.2.4</ecNumber>
    </recommendedName>
    <alternativeName>
        <fullName evidence="15">DNA 3'-5' helicase subunit RecB</fullName>
    </alternativeName>
    <alternativeName>
        <fullName evidence="15">Exonuclease V subunit RecB</fullName>
        <shortName evidence="15">ExoV subunit RecB</shortName>
    </alternativeName>
    <alternativeName>
        <fullName evidence="15">Helicase/nuclease RecBCD subunit RecB</fullName>
    </alternativeName>
</protein>
<dbReference type="PANTHER" id="PTHR11070:SF23">
    <property type="entry name" value="RECBCD ENZYME SUBUNIT RECB"/>
    <property type="match status" value="1"/>
</dbReference>
<evidence type="ECO:0000256" key="3">
    <source>
        <dbReference type="ARBA" id="ARBA00022741"/>
    </source>
</evidence>
<dbReference type="SUPFAM" id="SSF52540">
    <property type="entry name" value="P-loop containing nucleoside triphosphate hydrolases"/>
    <property type="match status" value="1"/>
</dbReference>
<comment type="subunit">
    <text evidence="15">Heterotrimer of RecB, RecC and RecD. All subunits contribute to DNA-binding. Interacts with RecA.</text>
</comment>
<feature type="region of interest" description="Nuclease activity, interacts with RecD and RecA" evidence="15">
    <location>
        <begin position="881"/>
        <end position="1161"/>
    </location>
</feature>
<keyword evidence="7 15" id="KW-0269">Exonuclease</keyword>
<sequence length="1161" mass="131820">MSAQFDVNTVELKGINLIEASAGTGKTFTLAELYCRLVVEQKLEVSQILVVTYTRAATEELRGRLRARLVDERKQLSQQEQADPQAIKRLQLAIQSFDEAAIYTIHGFCQRALQDFAFESGHFFDMEMVADEQELRQAVADDFWRRHISSADKAFARYLLQKRQNPESLLQSVSSVIGKPYLEVIPLPEMAAEPLQNLFNEQFDHVQSLWWQQRDEAIAVLQDKNLLNGNKYRTASVSSWIAEMDSLMQAGKQAGLFEKFAKFGQAELSQALKKGQELPELSLWRACDALLDTDQQLQTARSLQLQQLRQQLADYLASELPKRKQQLKLQAFDDLLLNLQQALHGPQADKLMAKIREQFQAALIDEFQDTDPIQYDCFHTIFANTEQPVFFVGDPKQAIYSFRGADIFTYLQAKHAAANEFNLDTNWRSHPRLVQAVNHLFERVPQPFLYEDIPFLPVKAARPDEACLTITGQAMSPLSWVWMASDKPFNVSNMMQNAADITADQIADLLNKSAAGEVILTDKDGSQRRLNGGDIAILVRSHKQATTIQQALRARGVNSVQQSRDSVFETSQAVMLERVLMAIAQPSNDSLIATALATPLFAKTALDIFQLQQDEQLWLQQTDFFVSLHEQWQQSGFIVMFRALIAALDVQRRWLALADGERQLTNLLHLAELIQAHATRRNNTMEAILMWLASQRQAADKSGDAAQIRLESDEQLVKVITIHTSKGLEYPIVFCPFLWHQSQFNQSPTVMTFHREDDNQACVAFGEPGFSEAQPIVAEEQQAEDLRLLYVALTRARERCVIVWAPVKNVQQSALFQLLHPELESVDAGQMQQDLQDMVNAQNVNMNKVNWDLEAAPIVKQAETIAETLQARQFQGLIQTPWHIGSFTGLSHGQHMELPDHDAPLLLVETPNSEPRQDRFGFPKGANAGTCLHSLFEHWDFQQQNEELNVLVDKTLSQFGIDTEWSATVSSWLEAVVTTSLDKQSGLTLRDIQPQQRLDEMAFFFPVTHLTTKRLKDTLLPFVGDYPILNPIVKSLHFADLSGFMKGFIDLVFEQDGRFYIADYKSNWLGTRAENYQQAPLDEAMVAHSYPLQYLIYSLALHRYLKTRLSDYNPEQHFGGVYYLFIRGMHPDWGQAGVYFERPSSALLEALDLCMSEVGDV</sequence>
<dbReference type="GO" id="GO:0043138">
    <property type="term" value="F:3'-5' DNA helicase activity"/>
    <property type="evidence" value="ECO:0007669"/>
    <property type="project" value="UniProtKB-UniRule"/>
</dbReference>
<accession>A0A1I4ALG7</accession>
<evidence type="ECO:0000313" key="20">
    <source>
        <dbReference type="Proteomes" id="UP000198924"/>
    </source>
</evidence>
<dbReference type="PROSITE" id="PS51198">
    <property type="entry name" value="UVRD_HELICASE_ATP_BIND"/>
    <property type="match status" value="1"/>
</dbReference>
<dbReference type="AlphaFoldDB" id="A0A1I4ALG7"/>
<dbReference type="Gene3D" id="1.10.3170.10">
    <property type="entry name" value="Recbcd, chain B, domain 2"/>
    <property type="match status" value="1"/>
</dbReference>
<dbReference type="SUPFAM" id="SSF52980">
    <property type="entry name" value="Restriction endonuclease-like"/>
    <property type="match status" value="1"/>
</dbReference>
<dbReference type="NCBIfam" id="TIGR00609">
    <property type="entry name" value="recB"/>
    <property type="match status" value="1"/>
</dbReference>
<dbReference type="InterPro" id="IPR011335">
    <property type="entry name" value="Restrct_endonuc-II-like"/>
</dbReference>
<dbReference type="CDD" id="cd22352">
    <property type="entry name" value="RecB_C-like"/>
    <property type="match status" value="1"/>
</dbReference>
<feature type="binding site" evidence="16">
    <location>
        <begin position="20"/>
        <end position="27"/>
    </location>
    <ligand>
        <name>ATP</name>
        <dbReference type="ChEBI" id="CHEBI:30616"/>
    </ligand>
</feature>
<evidence type="ECO:0000313" key="19">
    <source>
        <dbReference type="EMBL" id="SFK57318.1"/>
    </source>
</evidence>
<dbReference type="GO" id="GO:0003677">
    <property type="term" value="F:DNA binding"/>
    <property type="evidence" value="ECO:0007669"/>
    <property type="project" value="UniProtKB-UniRule"/>
</dbReference>